<comment type="caution">
    <text evidence="4">The sequence shown here is derived from an EMBL/GenBank/DDBJ whole genome shotgun (WGS) entry which is preliminary data.</text>
</comment>
<name>A0A2M9BHH5_9ACTN</name>
<accession>A0A2M9BHH5</accession>
<feature type="transmembrane region" description="Helical" evidence="3">
    <location>
        <begin position="139"/>
        <end position="166"/>
    </location>
</feature>
<feature type="transmembrane region" description="Helical" evidence="3">
    <location>
        <begin position="56"/>
        <end position="74"/>
    </location>
</feature>
<evidence type="ECO:0000313" key="5">
    <source>
        <dbReference type="Proteomes" id="UP000230842"/>
    </source>
</evidence>
<evidence type="ECO:0000256" key="1">
    <source>
        <dbReference type="ARBA" id="ARBA00010692"/>
    </source>
</evidence>
<comment type="similarity">
    <text evidence="1 2">Belongs to the BioY family.</text>
</comment>
<dbReference type="GO" id="GO:0015225">
    <property type="term" value="F:biotin transmembrane transporter activity"/>
    <property type="evidence" value="ECO:0007669"/>
    <property type="project" value="UniProtKB-UniRule"/>
</dbReference>
<keyword evidence="5" id="KW-1185">Reference proteome</keyword>
<keyword evidence="2" id="KW-0813">Transport</keyword>
<dbReference type="Gene3D" id="1.10.1760.20">
    <property type="match status" value="1"/>
</dbReference>
<keyword evidence="2" id="KW-1003">Cell membrane</keyword>
<dbReference type="PIRSF" id="PIRSF016661">
    <property type="entry name" value="BioY"/>
    <property type="match status" value="1"/>
</dbReference>
<feature type="transmembrane region" description="Helical" evidence="3">
    <location>
        <begin position="81"/>
        <end position="104"/>
    </location>
</feature>
<dbReference type="Pfam" id="PF02632">
    <property type="entry name" value="BioY"/>
    <property type="match status" value="1"/>
</dbReference>
<proteinExistence type="inferred from homology"/>
<reference evidence="4 5" key="1">
    <citation type="submission" date="2017-11" db="EMBL/GenBank/DDBJ databases">
        <title>Genomic Encyclopedia of Archaeal and Bacterial Type Strains, Phase II (KMG-II): From Individual Species to Whole Genera.</title>
        <authorList>
            <person name="Goeker M."/>
        </authorList>
    </citation>
    <scope>NUCLEOTIDE SEQUENCE [LARGE SCALE GENOMIC DNA]</scope>
    <source>
        <strain evidence="4 5">DSM 27763</strain>
    </source>
</reference>
<sequence>MTPMPETNPSAAAVDAAAPIRVAHRSPAADVALIALFAALIAACALLPAINVGLPVPITLQTFAVGLAGAVLGARRGFLAALLYVVAGLAGLPIFSGGAGGLGVLAGPTVGYILAFPLAAWMTGFLVERIPRERVALSVPLVFASALAANFLFTHPMGIVGMALRVPDLTLAGAFRIDVVFWPGDAVKSFAVAIVAVAVHRAFPSLLPARRTTD</sequence>
<comment type="subcellular location">
    <subcellularLocation>
        <location evidence="2">Cell membrane</location>
        <topology evidence="2">Multi-pass membrane protein</topology>
    </subcellularLocation>
</comment>
<dbReference type="GO" id="GO:0005886">
    <property type="term" value="C:plasma membrane"/>
    <property type="evidence" value="ECO:0007669"/>
    <property type="project" value="UniProtKB-SubCell"/>
</dbReference>
<dbReference type="InterPro" id="IPR003784">
    <property type="entry name" value="BioY"/>
</dbReference>
<feature type="transmembrane region" description="Helical" evidence="3">
    <location>
        <begin position="186"/>
        <end position="203"/>
    </location>
</feature>
<organism evidence="4 5">
    <name type="scientific">Mumia flava</name>
    <dbReference type="NCBI Taxonomy" id="1348852"/>
    <lineage>
        <taxon>Bacteria</taxon>
        <taxon>Bacillati</taxon>
        <taxon>Actinomycetota</taxon>
        <taxon>Actinomycetes</taxon>
        <taxon>Propionibacteriales</taxon>
        <taxon>Nocardioidaceae</taxon>
        <taxon>Mumia</taxon>
    </lineage>
</organism>
<feature type="transmembrane region" description="Helical" evidence="3">
    <location>
        <begin position="110"/>
        <end position="127"/>
    </location>
</feature>
<dbReference type="AlphaFoldDB" id="A0A2M9BHH5"/>
<evidence type="ECO:0000256" key="2">
    <source>
        <dbReference type="PIRNR" id="PIRNR016661"/>
    </source>
</evidence>
<protein>
    <recommendedName>
        <fullName evidence="2">Biotin transporter</fullName>
    </recommendedName>
</protein>
<feature type="transmembrane region" description="Helical" evidence="3">
    <location>
        <begin position="31"/>
        <end position="50"/>
    </location>
</feature>
<evidence type="ECO:0000256" key="3">
    <source>
        <dbReference type="SAM" id="Phobius"/>
    </source>
</evidence>
<keyword evidence="2 3" id="KW-0472">Membrane</keyword>
<dbReference type="PANTHER" id="PTHR34295">
    <property type="entry name" value="BIOTIN TRANSPORTER BIOY"/>
    <property type="match status" value="1"/>
</dbReference>
<gene>
    <name evidence="4" type="ORF">CLV56_1611</name>
</gene>
<evidence type="ECO:0000313" key="4">
    <source>
        <dbReference type="EMBL" id="PJJ57383.1"/>
    </source>
</evidence>
<dbReference type="EMBL" id="PGEZ01000001">
    <property type="protein sequence ID" value="PJJ57383.1"/>
    <property type="molecule type" value="Genomic_DNA"/>
</dbReference>
<keyword evidence="3" id="KW-0812">Transmembrane</keyword>
<keyword evidence="3" id="KW-1133">Transmembrane helix</keyword>
<dbReference type="PANTHER" id="PTHR34295:SF1">
    <property type="entry name" value="BIOTIN TRANSPORTER BIOY"/>
    <property type="match status" value="1"/>
</dbReference>
<dbReference type="Proteomes" id="UP000230842">
    <property type="component" value="Unassembled WGS sequence"/>
</dbReference>